<feature type="compositionally biased region" description="Low complexity" evidence="1">
    <location>
        <begin position="376"/>
        <end position="386"/>
    </location>
</feature>
<accession>A0ABU2LMU1</accession>
<keyword evidence="3" id="KW-1185">Reference proteome</keyword>
<name>A0ABU2LMU1_9ACTN</name>
<evidence type="ECO:0000256" key="1">
    <source>
        <dbReference type="SAM" id="MobiDB-lite"/>
    </source>
</evidence>
<evidence type="ECO:0008006" key="4">
    <source>
        <dbReference type="Google" id="ProtNLM"/>
    </source>
</evidence>
<feature type="region of interest" description="Disordered" evidence="1">
    <location>
        <begin position="150"/>
        <end position="231"/>
    </location>
</feature>
<reference evidence="3" key="1">
    <citation type="submission" date="2023-07" db="EMBL/GenBank/DDBJ databases">
        <title>30 novel species of actinomycetes from the DSMZ collection.</title>
        <authorList>
            <person name="Nouioui I."/>
        </authorList>
    </citation>
    <scope>NUCLEOTIDE SEQUENCE [LARGE SCALE GENOMIC DNA]</scope>
    <source>
        <strain evidence="3">DSM 44918</strain>
    </source>
</reference>
<protein>
    <recommendedName>
        <fullName evidence="4">PPE family domain-containing protein</fullName>
    </recommendedName>
</protein>
<proteinExistence type="predicted"/>
<feature type="region of interest" description="Disordered" evidence="1">
    <location>
        <begin position="363"/>
        <end position="420"/>
    </location>
</feature>
<feature type="compositionally biased region" description="Basic and acidic residues" evidence="1">
    <location>
        <begin position="173"/>
        <end position="209"/>
    </location>
</feature>
<dbReference type="RefSeq" id="WP_311597716.1">
    <property type="nucleotide sequence ID" value="NZ_JAVREM010000008.1"/>
</dbReference>
<evidence type="ECO:0000313" key="3">
    <source>
        <dbReference type="Proteomes" id="UP001183420"/>
    </source>
</evidence>
<sequence>MATDEEFMAVIARILSAQHVSIHAVAEAWTALAAAGTTERDRLANAAANAEAERGAGLAELADRLGGTAAWAEGASAVAQQVAGQLRTAGEAAARATERALTLLVEYEAAQVDLPADAISPAMVSAAMRGEAEQERLLAEARGVLEQLSQDVSRVTGGDAPAAPERSGTVRADATRETAARSDAQRATADDRPESERSGPTAADRDNMIEGHPPSPNAQTTDGQYPSYLSVLGPEAGEFDGWVQSPNTGYLVDPATGREFDPGSGRWIDPVTGLPFGESTEYATRLSGLGTGPSAMATGIGLAALGGGAGAVGGGGGLGGLYGGVLPPSVAHPGPAQQQVIREAQRNLGQRAAVAQRFAMREAAQGGRPFAPPPAAMGAAGRSNGEGSRESGRQGRPTDLTEDPDVWSAHRRAANGVLGE</sequence>
<gene>
    <name evidence="2" type="ORF">RNC47_10745</name>
</gene>
<organism evidence="2 3">
    <name type="scientific">Streptomyces millisiae</name>
    <dbReference type="NCBI Taxonomy" id="3075542"/>
    <lineage>
        <taxon>Bacteria</taxon>
        <taxon>Bacillati</taxon>
        <taxon>Actinomycetota</taxon>
        <taxon>Actinomycetes</taxon>
        <taxon>Kitasatosporales</taxon>
        <taxon>Streptomycetaceae</taxon>
        <taxon>Streptomyces</taxon>
    </lineage>
</organism>
<comment type="caution">
    <text evidence="2">The sequence shown here is derived from an EMBL/GenBank/DDBJ whole genome shotgun (WGS) entry which is preliminary data.</text>
</comment>
<dbReference type="EMBL" id="JAVREM010000008">
    <property type="protein sequence ID" value="MDT0318815.1"/>
    <property type="molecule type" value="Genomic_DNA"/>
</dbReference>
<dbReference type="Proteomes" id="UP001183420">
    <property type="component" value="Unassembled WGS sequence"/>
</dbReference>
<evidence type="ECO:0000313" key="2">
    <source>
        <dbReference type="EMBL" id="MDT0318815.1"/>
    </source>
</evidence>